<evidence type="ECO:0000313" key="2">
    <source>
        <dbReference type="EMBL" id="KAF1828062.1"/>
    </source>
</evidence>
<feature type="compositionally biased region" description="Basic and acidic residues" evidence="1">
    <location>
        <begin position="48"/>
        <end position="61"/>
    </location>
</feature>
<proteinExistence type="predicted"/>
<dbReference type="AlphaFoldDB" id="A0A6A5K1J1"/>
<sequence>MSFAQQGLNQDQIQHLTKINDESKPRRKTKSEILRKARVMSYEDIEAARAKRAKQEADKEAKRKRKAGRPKRVLSDADAATKEKKKRKKRKGANITQEAEEVTVQTSEAHVAEESAPPPYRALVARMY</sequence>
<feature type="compositionally biased region" description="Basic and acidic residues" evidence="1">
    <location>
        <begin position="73"/>
        <end position="82"/>
    </location>
</feature>
<dbReference type="EMBL" id="ML975714">
    <property type="protein sequence ID" value="KAF1828062.1"/>
    <property type="molecule type" value="Genomic_DNA"/>
</dbReference>
<feature type="compositionally biased region" description="Basic and acidic residues" evidence="1">
    <location>
        <begin position="18"/>
        <end position="35"/>
    </location>
</feature>
<dbReference type="OrthoDB" id="4357141at2759"/>
<name>A0A6A5K1J1_9PLEO</name>
<gene>
    <name evidence="2" type="ORF">BDW02DRAFT_584761</name>
</gene>
<feature type="region of interest" description="Disordered" evidence="1">
    <location>
        <begin position="1"/>
        <end position="35"/>
    </location>
</feature>
<evidence type="ECO:0000256" key="1">
    <source>
        <dbReference type="SAM" id="MobiDB-lite"/>
    </source>
</evidence>
<dbReference type="Proteomes" id="UP000800040">
    <property type="component" value="Unassembled WGS sequence"/>
</dbReference>
<keyword evidence="3" id="KW-1185">Reference proteome</keyword>
<feature type="compositionally biased region" description="Basic residues" evidence="1">
    <location>
        <begin position="83"/>
        <end position="92"/>
    </location>
</feature>
<accession>A0A6A5K1J1</accession>
<feature type="compositionally biased region" description="Basic residues" evidence="1">
    <location>
        <begin position="62"/>
        <end position="72"/>
    </location>
</feature>
<protein>
    <submittedName>
        <fullName evidence="2">Uncharacterized protein</fullName>
    </submittedName>
</protein>
<evidence type="ECO:0000313" key="3">
    <source>
        <dbReference type="Proteomes" id="UP000800040"/>
    </source>
</evidence>
<feature type="compositionally biased region" description="Polar residues" evidence="1">
    <location>
        <begin position="1"/>
        <end position="17"/>
    </location>
</feature>
<reference evidence="2" key="1">
    <citation type="submission" date="2020-01" db="EMBL/GenBank/DDBJ databases">
        <authorList>
            <consortium name="DOE Joint Genome Institute"/>
            <person name="Haridas S."/>
            <person name="Albert R."/>
            <person name="Binder M."/>
            <person name="Bloem J."/>
            <person name="Labutti K."/>
            <person name="Salamov A."/>
            <person name="Andreopoulos B."/>
            <person name="Baker S.E."/>
            <person name="Barry K."/>
            <person name="Bills G."/>
            <person name="Bluhm B.H."/>
            <person name="Cannon C."/>
            <person name="Castanera R."/>
            <person name="Culley D.E."/>
            <person name="Daum C."/>
            <person name="Ezra D."/>
            <person name="Gonzalez J.B."/>
            <person name="Henrissat B."/>
            <person name="Kuo A."/>
            <person name="Liang C."/>
            <person name="Lipzen A."/>
            <person name="Lutzoni F."/>
            <person name="Magnuson J."/>
            <person name="Mondo S."/>
            <person name="Nolan M."/>
            <person name="Ohm R."/>
            <person name="Pangilinan J."/>
            <person name="Park H.-J."/>
            <person name="Ramirez L."/>
            <person name="Alfaro M."/>
            <person name="Sun H."/>
            <person name="Tritt A."/>
            <person name="Yoshinaga Y."/>
            <person name="Zwiers L.-H."/>
            <person name="Turgeon B.G."/>
            <person name="Goodwin S.B."/>
            <person name="Spatafora J.W."/>
            <person name="Crous P.W."/>
            <person name="Grigoriev I.V."/>
        </authorList>
    </citation>
    <scope>NUCLEOTIDE SEQUENCE</scope>
    <source>
        <strain evidence="2">P77</strain>
    </source>
</reference>
<feature type="region of interest" description="Disordered" evidence="1">
    <location>
        <begin position="48"/>
        <end position="128"/>
    </location>
</feature>
<organism evidence="2 3">
    <name type="scientific">Decorospora gaudefroyi</name>
    <dbReference type="NCBI Taxonomy" id="184978"/>
    <lineage>
        <taxon>Eukaryota</taxon>
        <taxon>Fungi</taxon>
        <taxon>Dikarya</taxon>
        <taxon>Ascomycota</taxon>
        <taxon>Pezizomycotina</taxon>
        <taxon>Dothideomycetes</taxon>
        <taxon>Pleosporomycetidae</taxon>
        <taxon>Pleosporales</taxon>
        <taxon>Pleosporineae</taxon>
        <taxon>Pleosporaceae</taxon>
        <taxon>Decorospora</taxon>
    </lineage>
</organism>